<protein>
    <submittedName>
        <fullName evidence="1">Uncharacterized protein</fullName>
    </submittedName>
</protein>
<accession>A0AAN6ZYX7</accession>
<reference evidence="1" key="1">
    <citation type="journal article" date="2023" name="Mol. Phylogenet. Evol.">
        <title>Genome-scale phylogeny and comparative genomics of the fungal order Sordariales.</title>
        <authorList>
            <person name="Hensen N."/>
            <person name="Bonometti L."/>
            <person name="Westerberg I."/>
            <person name="Brannstrom I.O."/>
            <person name="Guillou S."/>
            <person name="Cros-Aarteil S."/>
            <person name="Calhoun S."/>
            <person name="Haridas S."/>
            <person name="Kuo A."/>
            <person name="Mondo S."/>
            <person name="Pangilinan J."/>
            <person name="Riley R."/>
            <person name="LaButti K."/>
            <person name="Andreopoulos B."/>
            <person name="Lipzen A."/>
            <person name="Chen C."/>
            <person name="Yan M."/>
            <person name="Daum C."/>
            <person name="Ng V."/>
            <person name="Clum A."/>
            <person name="Steindorff A."/>
            <person name="Ohm R.A."/>
            <person name="Martin F."/>
            <person name="Silar P."/>
            <person name="Natvig D.O."/>
            <person name="Lalanne C."/>
            <person name="Gautier V."/>
            <person name="Ament-Velasquez S.L."/>
            <person name="Kruys A."/>
            <person name="Hutchinson M.I."/>
            <person name="Powell A.J."/>
            <person name="Barry K."/>
            <person name="Miller A.N."/>
            <person name="Grigoriev I.V."/>
            <person name="Debuchy R."/>
            <person name="Gladieux P."/>
            <person name="Hiltunen Thoren M."/>
            <person name="Johannesson H."/>
        </authorList>
    </citation>
    <scope>NUCLEOTIDE SEQUENCE</scope>
    <source>
        <strain evidence="1">CBS 538.74</strain>
    </source>
</reference>
<evidence type="ECO:0000313" key="1">
    <source>
        <dbReference type="EMBL" id="KAK4155289.1"/>
    </source>
</evidence>
<name>A0AAN6ZYX7_9PEZI</name>
<keyword evidence="2" id="KW-1185">Reference proteome</keyword>
<dbReference type="EMBL" id="MU856891">
    <property type="protein sequence ID" value="KAK4155289.1"/>
    <property type="molecule type" value="Genomic_DNA"/>
</dbReference>
<reference evidence="1" key="2">
    <citation type="submission" date="2023-05" db="EMBL/GenBank/DDBJ databases">
        <authorList>
            <consortium name="Lawrence Berkeley National Laboratory"/>
            <person name="Steindorff A."/>
            <person name="Hensen N."/>
            <person name="Bonometti L."/>
            <person name="Westerberg I."/>
            <person name="Brannstrom I.O."/>
            <person name="Guillou S."/>
            <person name="Cros-Aarteil S."/>
            <person name="Calhoun S."/>
            <person name="Haridas S."/>
            <person name="Kuo A."/>
            <person name="Mondo S."/>
            <person name="Pangilinan J."/>
            <person name="Riley R."/>
            <person name="Labutti K."/>
            <person name="Andreopoulos B."/>
            <person name="Lipzen A."/>
            <person name="Chen C."/>
            <person name="Yanf M."/>
            <person name="Daum C."/>
            <person name="Ng V."/>
            <person name="Clum A."/>
            <person name="Ohm R."/>
            <person name="Martin F."/>
            <person name="Silar P."/>
            <person name="Natvig D."/>
            <person name="Lalanne C."/>
            <person name="Gautier V."/>
            <person name="Ament-Velasquez S.L."/>
            <person name="Kruys A."/>
            <person name="Hutchinson M.I."/>
            <person name="Powell A.J."/>
            <person name="Barry K."/>
            <person name="Miller A.N."/>
            <person name="Grigoriev I.V."/>
            <person name="Debuchy R."/>
            <person name="Gladieux P."/>
            <person name="Thoren M.H."/>
            <person name="Johannesson H."/>
        </authorList>
    </citation>
    <scope>NUCLEOTIDE SEQUENCE</scope>
    <source>
        <strain evidence="1">CBS 538.74</strain>
    </source>
</reference>
<sequence>PGKRDPNKVHLAPNENLLPMPIEQELDEWFYIDKKAVGARETSLDPGDLQVVLNYFVIICTSSSHY</sequence>
<feature type="non-terminal residue" evidence="1">
    <location>
        <position position="1"/>
    </location>
</feature>
<evidence type="ECO:0000313" key="2">
    <source>
        <dbReference type="Proteomes" id="UP001302745"/>
    </source>
</evidence>
<comment type="caution">
    <text evidence="1">The sequence shown here is derived from an EMBL/GenBank/DDBJ whole genome shotgun (WGS) entry which is preliminary data.</text>
</comment>
<proteinExistence type="predicted"/>
<dbReference type="AlphaFoldDB" id="A0AAN6ZYX7"/>
<dbReference type="Proteomes" id="UP001302745">
    <property type="component" value="Unassembled WGS sequence"/>
</dbReference>
<gene>
    <name evidence="1" type="ORF">C8A00DRAFT_13692</name>
</gene>
<organism evidence="1 2">
    <name type="scientific">Chaetomidium leptoderma</name>
    <dbReference type="NCBI Taxonomy" id="669021"/>
    <lineage>
        <taxon>Eukaryota</taxon>
        <taxon>Fungi</taxon>
        <taxon>Dikarya</taxon>
        <taxon>Ascomycota</taxon>
        <taxon>Pezizomycotina</taxon>
        <taxon>Sordariomycetes</taxon>
        <taxon>Sordariomycetidae</taxon>
        <taxon>Sordariales</taxon>
        <taxon>Chaetomiaceae</taxon>
        <taxon>Chaetomidium</taxon>
    </lineage>
</organism>